<dbReference type="KEGG" id="mmi:MMAR_3889"/>
<dbReference type="Proteomes" id="UP000001190">
    <property type="component" value="Chromosome"/>
</dbReference>
<proteinExistence type="predicted"/>
<evidence type="ECO:0000313" key="2">
    <source>
        <dbReference type="Proteomes" id="UP000001190"/>
    </source>
</evidence>
<dbReference type="STRING" id="216594.MMAR_3889"/>
<sequence length="77" mass="8938">MYSDNPLDIRCPGGALHFRVVDGLLEIRCNNKTCTEGDSVVVYHHYSLPELELVRTVRLQDPFARRPRSPRSRKETR</sequence>
<dbReference type="HOGENOM" id="CLU_2634303_0_0_11"/>
<name>B2HNP8_MYCMM</name>
<accession>B2HNP8</accession>
<dbReference type="AlphaFoldDB" id="B2HNP8"/>
<dbReference type="EMBL" id="CP000854">
    <property type="protein sequence ID" value="ACC42301.1"/>
    <property type="molecule type" value="Genomic_DNA"/>
</dbReference>
<keyword evidence="2" id="KW-1185">Reference proteome</keyword>
<reference evidence="1 2" key="1">
    <citation type="journal article" date="2008" name="Genome Res.">
        <title>Insights from the complete genome sequence of Mycobacterium marinum on the evolution of Mycobacterium tuberculosis.</title>
        <authorList>
            <person name="Stinear T.P."/>
            <person name="Seemann T."/>
            <person name="Harrison P.F."/>
            <person name="Jenkin G.A."/>
            <person name="Davies J.K."/>
            <person name="Johnson P.D."/>
            <person name="Abdellah Z."/>
            <person name="Arrowsmith C."/>
            <person name="Chillingworth T."/>
            <person name="Churcher C."/>
            <person name="Clarke K."/>
            <person name="Cronin A."/>
            <person name="Davis P."/>
            <person name="Goodhead I."/>
            <person name="Holroyd N."/>
            <person name="Jagels K."/>
            <person name="Lord A."/>
            <person name="Moule S."/>
            <person name="Mungall K."/>
            <person name="Norbertczak H."/>
            <person name="Quail M.A."/>
            <person name="Rabbinowitsch E."/>
            <person name="Walker D."/>
            <person name="White B."/>
            <person name="Whitehead S."/>
            <person name="Small P.L."/>
            <person name="Brosch R."/>
            <person name="Ramakrishnan L."/>
            <person name="Fischbach M.A."/>
            <person name="Parkhill J."/>
            <person name="Cole S.T."/>
        </authorList>
    </citation>
    <scope>NUCLEOTIDE SEQUENCE [LARGE SCALE GENOMIC DNA]</scope>
    <source>
        <strain evidence="2">ATCC BAA-535 / M</strain>
    </source>
</reference>
<organism evidence="1 2">
    <name type="scientific">Mycobacterium marinum (strain ATCC BAA-535 / M)</name>
    <dbReference type="NCBI Taxonomy" id="216594"/>
    <lineage>
        <taxon>Bacteria</taxon>
        <taxon>Bacillati</taxon>
        <taxon>Actinomycetota</taxon>
        <taxon>Actinomycetes</taxon>
        <taxon>Mycobacteriales</taxon>
        <taxon>Mycobacteriaceae</taxon>
        <taxon>Mycobacterium</taxon>
        <taxon>Mycobacterium ulcerans group</taxon>
    </lineage>
</organism>
<gene>
    <name evidence="1" type="ordered locus">MMAR_3889</name>
</gene>
<protein>
    <submittedName>
        <fullName evidence="1">Uncharacterized protein</fullName>
    </submittedName>
</protein>
<evidence type="ECO:0000313" key="1">
    <source>
        <dbReference type="EMBL" id="ACC42301.1"/>
    </source>
</evidence>